<gene>
    <name evidence="2" type="ORF">F6X51_08615</name>
</gene>
<dbReference type="EMBL" id="VZZJ01000005">
    <property type="protein sequence ID" value="KAB1074414.1"/>
    <property type="molecule type" value="Genomic_DNA"/>
</dbReference>
<dbReference type="Proteomes" id="UP000441523">
    <property type="component" value="Unassembled WGS sequence"/>
</dbReference>
<proteinExistence type="predicted"/>
<feature type="compositionally biased region" description="Gly residues" evidence="1">
    <location>
        <begin position="76"/>
        <end position="95"/>
    </location>
</feature>
<organism evidence="2 3">
    <name type="scientific">Methylobacterium planeticum</name>
    <dbReference type="NCBI Taxonomy" id="2615211"/>
    <lineage>
        <taxon>Bacteria</taxon>
        <taxon>Pseudomonadati</taxon>
        <taxon>Pseudomonadota</taxon>
        <taxon>Alphaproteobacteria</taxon>
        <taxon>Hyphomicrobiales</taxon>
        <taxon>Methylobacteriaceae</taxon>
        <taxon>Methylobacterium</taxon>
    </lineage>
</organism>
<dbReference type="RefSeq" id="WP_150962810.1">
    <property type="nucleotide sequence ID" value="NZ_VZZJ01000005.1"/>
</dbReference>
<reference evidence="2 3" key="1">
    <citation type="submission" date="2019-09" db="EMBL/GenBank/DDBJ databases">
        <title>YIM 132548 draft genome.</title>
        <authorList>
            <person name="Jiang L."/>
        </authorList>
    </citation>
    <scope>NUCLEOTIDE SEQUENCE [LARGE SCALE GENOMIC DNA]</scope>
    <source>
        <strain evidence="2 3">YIM 132548</strain>
    </source>
</reference>
<name>A0A6N6MWU0_9HYPH</name>
<evidence type="ECO:0000313" key="3">
    <source>
        <dbReference type="Proteomes" id="UP000441523"/>
    </source>
</evidence>
<protein>
    <submittedName>
        <fullName evidence="2">Uncharacterized protein</fullName>
    </submittedName>
</protein>
<accession>A0A6N6MWU0</accession>
<evidence type="ECO:0000256" key="1">
    <source>
        <dbReference type="SAM" id="MobiDB-lite"/>
    </source>
</evidence>
<feature type="region of interest" description="Disordered" evidence="1">
    <location>
        <begin position="75"/>
        <end position="95"/>
    </location>
</feature>
<keyword evidence="3" id="KW-1185">Reference proteome</keyword>
<evidence type="ECO:0000313" key="2">
    <source>
        <dbReference type="EMBL" id="KAB1074414.1"/>
    </source>
</evidence>
<sequence>MNTSDRALCALFDHWAKSGSLADRATITRIHMALEDRRAAGGGSEDWRALLEGALRDLGFTIDWQGDAVSRITAPGGFGGEARGPCGSGPGMTLA</sequence>
<dbReference type="AlphaFoldDB" id="A0A6N6MWU0"/>
<comment type="caution">
    <text evidence="2">The sequence shown here is derived from an EMBL/GenBank/DDBJ whole genome shotgun (WGS) entry which is preliminary data.</text>
</comment>